<keyword evidence="1" id="KW-0472">Membrane</keyword>
<protein>
    <submittedName>
        <fullName evidence="2">Uncharacterized protein</fullName>
    </submittedName>
</protein>
<feature type="transmembrane region" description="Helical" evidence="1">
    <location>
        <begin position="97"/>
        <end position="121"/>
    </location>
</feature>
<accession>A0A1G2NXA4</accession>
<gene>
    <name evidence="2" type="ORF">A3H68_03730</name>
</gene>
<feature type="transmembrane region" description="Helical" evidence="1">
    <location>
        <begin position="55"/>
        <end position="77"/>
    </location>
</feature>
<proteinExistence type="predicted"/>
<keyword evidence="1" id="KW-1133">Transmembrane helix</keyword>
<comment type="caution">
    <text evidence="2">The sequence shown here is derived from an EMBL/GenBank/DDBJ whole genome shotgun (WGS) entry which is preliminary data.</text>
</comment>
<reference evidence="2 3" key="1">
    <citation type="journal article" date="2016" name="Nat. Commun.">
        <title>Thousands of microbial genomes shed light on interconnected biogeochemical processes in an aquifer system.</title>
        <authorList>
            <person name="Anantharaman K."/>
            <person name="Brown C.T."/>
            <person name="Hug L.A."/>
            <person name="Sharon I."/>
            <person name="Castelle C.J."/>
            <person name="Probst A.J."/>
            <person name="Thomas B.C."/>
            <person name="Singh A."/>
            <person name="Wilkins M.J."/>
            <person name="Karaoz U."/>
            <person name="Brodie E.L."/>
            <person name="Williams K.H."/>
            <person name="Hubbard S.S."/>
            <person name="Banfield J.F."/>
        </authorList>
    </citation>
    <scope>NUCLEOTIDE SEQUENCE [LARGE SCALE GENOMIC DNA]</scope>
</reference>
<feature type="transmembrane region" description="Helical" evidence="1">
    <location>
        <begin position="127"/>
        <end position="146"/>
    </location>
</feature>
<name>A0A1G2NXA4_9BACT</name>
<evidence type="ECO:0000256" key="1">
    <source>
        <dbReference type="SAM" id="Phobius"/>
    </source>
</evidence>
<sequence>MNPKLNAGDGRWWMGKFCYYSLLVCVSVLAFWDILAKTQGYAPTDYFGVSRRLDFALVIVWMVEFFLTSFWFCRYVLWCSNFWDDGKVGWEVGLPLVFYFVSLIGSIMCVAAGGIIAGIVIFALSLVFFAVIMVIVVAAVALKIYLGRKMNRRYLEIILYKTRVRVPHFVFGFCV</sequence>
<keyword evidence="1" id="KW-0812">Transmembrane</keyword>
<dbReference type="Proteomes" id="UP000176429">
    <property type="component" value="Unassembled WGS sequence"/>
</dbReference>
<evidence type="ECO:0000313" key="2">
    <source>
        <dbReference type="EMBL" id="OHA39972.1"/>
    </source>
</evidence>
<feature type="transmembrane region" description="Helical" evidence="1">
    <location>
        <begin position="12"/>
        <end position="35"/>
    </location>
</feature>
<evidence type="ECO:0000313" key="3">
    <source>
        <dbReference type="Proteomes" id="UP000176429"/>
    </source>
</evidence>
<dbReference type="EMBL" id="MHSH01000058">
    <property type="protein sequence ID" value="OHA39972.1"/>
    <property type="molecule type" value="Genomic_DNA"/>
</dbReference>
<dbReference type="AlphaFoldDB" id="A0A1G2NXA4"/>
<organism evidence="2 3">
    <name type="scientific">Candidatus Taylorbacteria bacterium RIFCSPLOWO2_02_FULL_46_40</name>
    <dbReference type="NCBI Taxonomy" id="1802329"/>
    <lineage>
        <taxon>Bacteria</taxon>
        <taxon>Candidatus Tayloriibacteriota</taxon>
    </lineage>
</organism>